<keyword evidence="2" id="KW-1185">Reference proteome</keyword>
<accession>A0ACB5TIJ1</accession>
<dbReference type="Proteomes" id="UP001165101">
    <property type="component" value="Unassembled WGS sequence"/>
</dbReference>
<dbReference type="EMBL" id="BSXV01000399">
    <property type="protein sequence ID" value="GME88930.1"/>
    <property type="molecule type" value="Genomic_DNA"/>
</dbReference>
<name>A0ACB5TIJ1_CANBO</name>
<sequence>MMSQFGNFYNNDMSSTDRDVLYVDRGLASNVKKIHGINPVLLIEKILREIILDSLYWKKDCFNLNCLTILDQIVDIKLIGTYSNSNKTRPTKFICLLLKLLQLQPNKEIINYLLIQKDFKYLTALAALYIRITYDSIDIYTLLEPLLNDRRKLIIIDGKSTKLDEFKSTTITSITYMDEFIDNLLNNSKFIDLMLPRLLPRLQLEDQDVIEPRESELQSEFEDNLSDFE</sequence>
<reference evidence="1" key="1">
    <citation type="submission" date="2023-04" db="EMBL/GenBank/DDBJ databases">
        <title>Candida boidinii NBRC 1967.</title>
        <authorList>
            <person name="Ichikawa N."/>
            <person name="Sato H."/>
            <person name="Tonouchi N."/>
        </authorList>
    </citation>
    <scope>NUCLEOTIDE SEQUENCE</scope>
    <source>
        <strain evidence="1">NBRC 1967</strain>
    </source>
</reference>
<protein>
    <submittedName>
        <fullName evidence="1">Unnamed protein product</fullName>
    </submittedName>
</protein>
<comment type="caution">
    <text evidence="1">The sequence shown here is derived from an EMBL/GenBank/DDBJ whole genome shotgun (WGS) entry which is preliminary data.</text>
</comment>
<evidence type="ECO:0000313" key="2">
    <source>
        <dbReference type="Proteomes" id="UP001165101"/>
    </source>
</evidence>
<organism evidence="1 2">
    <name type="scientific">Candida boidinii</name>
    <name type="common">Yeast</name>
    <dbReference type="NCBI Taxonomy" id="5477"/>
    <lineage>
        <taxon>Eukaryota</taxon>
        <taxon>Fungi</taxon>
        <taxon>Dikarya</taxon>
        <taxon>Ascomycota</taxon>
        <taxon>Saccharomycotina</taxon>
        <taxon>Pichiomycetes</taxon>
        <taxon>Pichiales</taxon>
        <taxon>Pichiaceae</taxon>
        <taxon>Ogataea</taxon>
        <taxon>Ogataea/Candida clade</taxon>
    </lineage>
</organism>
<evidence type="ECO:0000313" key="1">
    <source>
        <dbReference type="EMBL" id="GME88930.1"/>
    </source>
</evidence>
<gene>
    <name evidence="1" type="ORF">Cboi01_000117000</name>
</gene>
<proteinExistence type="predicted"/>